<reference evidence="4" key="1">
    <citation type="journal article" date="2019" name="Int. J. Syst. Evol. Microbiol.">
        <title>The Global Catalogue of Microorganisms (GCM) 10K type strain sequencing project: providing services to taxonomists for standard genome sequencing and annotation.</title>
        <authorList>
            <consortium name="The Broad Institute Genomics Platform"/>
            <consortium name="The Broad Institute Genome Sequencing Center for Infectious Disease"/>
            <person name="Wu L."/>
            <person name="Ma J."/>
        </authorList>
    </citation>
    <scope>NUCLEOTIDE SEQUENCE [LARGE SCALE GENOMIC DNA]</scope>
    <source>
        <strain evidence="4">JCM 17441</strain>
    </source>
</reference>
<gene>
    <name evidence="3" type="ORF">GCM10022255_051600</name>
</gene>
<dbReference type="Proteomes" id="UP001500620">
    <property type="component" value="Unassembled WGS sequence"/>
</dbReference>
<protein>
    <recommendedName>
        <fullName evidence="5">Pecanex-like protein 1</fullName>
    </recommendedName>
</protein>
<accession>A0ABP8DCX4</accession>
<sequence length="362" mass="37344">MRRFAAPRQWDEEPDDSHEDRPGVFRRLRLVSVGAAVLAFFAGLLVTQISDAATSRWPQRGGGSQACPTITGRAPATGAATGRSSSAKASAKPSASASADNEAADPAAGDVAKPGQTAGDVNGGTQNGRQVTNHVGDGQVAGRPSWRRVNPHCPTPPAVPPTTGGNGSTGAPSAGSSTGVTLDTLGNDCSQSKLLAHDGFQNAPRCVSTAFGEVSSQDKNPTLLITRAPQRVRVGQTFTIEVSTRNLVRDRFLGAAAGGYYLESAFLTAEGLTRGHFHTACRMLASTRVAPDPSVAPAFFVATEDKGGGAQPDVVTINITGMPTAGTAQCAAWAGDGSHRIPMMQKANETPAFDAVRITVTN</sequence>
<organism evidence="3 4">
    <name type="scientific">Dactylosporangium darangshiense</name>
    <dbReference type="NCBI Taxonomy" id="579108"/>
    <lineage>
        <taxon>Bacteria</taxon>
        <taxon>Bacillati</taxon>
        <taxon>Actinomycetota</taxon>
        <taxon>Actinomycetes</taxon>
        <taxon>Micromonosporales</taxon>
        <taxon>Micromonosporaceae</taxon>
        <taxon>Dactylosporangium</taxon>
    </lineage>
</organism>
<feature type="compositionally biased region" description="Low complexity" evidence="1">
    <location>
        <begin position="73"/>
        <end position="110"/>
    </location>
</feature>
<evidence type="ECO:0000256" key="1">
    <source>
        <dbReference type="SAM" id="MobiDB-lite"/>
    </source>
</evidence>
<evidence type="ECO:0000313" key="4">
    <source>
        <dbReference type="Proteomes" id="UP001500620"/>
    </source>
</evidence>
<dbReference type="EMBL" id="BAABAT010000014">
    <property type="protein sequence ID" value="GAA4252912.1"/>
    <property type="molecule type" value="Genomic_DNA"/>
</dbReference>
<feature type="compositionally biased region" description="Low complexity" evidence="1">
    <location>
        <begin position="169"/>
        <end position="179"/>
    </location>
</feature>
<feature type="region of interest" description="Disordered" evidence="1">
    <location>
        <begin position="55"/>
        <end position="179"/>
    </location>
</feature>
<comment type="caution">
    <text evidence="3">The sequence shown here is derived from an EMBL/GenBank/DDBJ whole genome shotgun (WGS) entry which is preliminary data.</text>
</comment>
<keyword evidence="4" id="KW-1185">Reference proteome</keyword>
<evidence type="ECO:0000313" key="3">
    <source>
        <dbReference type="EMBL" id="GAA4252912.1"/>
    </source>
</evidence>
<proteinExistence type="predicted"/>
<feature type="region of interest" description="Disordered" evidence="1">
    <location>
        <begin position="1"/>
        <end position="21"/>
    </location>
</feature>
<keyword evidence="2" id="KW-0472">Membrane</keyword>
<dbReference type="RefSeq" id="WP_345129924.1">
    <property type="nucleotide sequence ID" value="NZ_BAABAT010000014.1"/>
</dbReference>
<name>A0ABP8DCX4_9ACTN</name>
<keyword evidence="2" id="KW-0812">Transmembrane</keyword>
<feature type="transmembrane region" description="Helical" evidence="2">
    <location>
        <begin position="28"/>
        <end position="46"/>
    </location>
</feature>
<evidence type="ECO:0000256" key="2">
    <source>
        <dbReference type="SAM" id="Phobius"/>
    </source>
</evidence>
<evidence type="ECO:0008006" key="5">
    <source>
        <dbReference type="Google" id="ProtNLM"/>
    </source>
</evidence>
<keyword evidence="2" id="KW-1133">Transmembrane helix</keyword>